<dbReference type="Proteomes" id="UP001056255">
    <property type="component" value="Chromosome II"/>
</dbReference>
<evidence type="ECO:0000313" key="1">
    <source>
        <dbReference type="EMBL" id="USH05325.1"/>
    </source>
</evidence>
<sequence>MKIGLQSKTQVKNGVIQSYWFENESIGLPKTLFHRVTLPLTEFDSGLDYDEQPTKTEFILDWYKLDLSSPSRLDGMNLSHSIYTDAEGSVYIGCAHNWCDVKELIITKNEDGSFKVSGTIFVELENEGVGENESFTFQTCCEYIET</sequence>
<accession>A0ABY4X246</accession>
<protein>
    <submittedName>
        <fullName evidence="1">Uncharacterized protein</fullName>
    </submittedName>
</protein>
<dbReference type="RefSeq" id="WP_251881967.1">
    <property type="nucleotide sequence ID" value="NZ_CP082276.1"/>
</dbReference>
<dbReference type="EMBL" id="CP082276">
    <property type="protein sequence ID" value="USH05325.1"/>
    <property type="molecule type" value="Genomic_DNA"/>
</dbReference>
<gene>
    <name evidence="1" type="ORF">K6Q96_19135</name>
</gene>
<organism evidence="1 2">
    <name type="scientific">Grimontia kaedaensis</name>
    <dbReference type="NCBI Taxonomy" id="2872157"/>
    <lineage>
        <taxon>Bacteria</taxon>
        <taxon>Pseudomonadati</taxon>
        <taxon>Pseudomonadota</taxon>
        <taxon>Gammaproteobacteria</taxon>
        <taxon>Vibrionales</taxon>
        <taxon>Vibrionaceae</taxon>
        <taxon>Grimontia</taxon>
    </lineage>
</organism>
<proteinExistence type="predicted"/>
<name>A0ABY4X246_9GAMM</name>
<keyword evidence="2" id="KW-1185">Reference proteome</keyword>
<reference evidence="1" key="1">
    <citation type="submission" date="2021-08" db="EMBL/GenBank/DDBJ databases">
        <authorList>
            <person name="Sakaguchi M."/>
            <person name="Kikuchi T."/>
            <person name="Urbanczyk H."/>
        </authorList>
    </citation>
    <scope>NUCLEOTIDE SEQUENCE</scope>
    <source>
        <strain evidence="1">020920N</strain>
    </source>
</reference>
<evidence type="ECO:0000313" key="2">
    <source>
        <dbReference type="Proteomes" id="UP001056255"/>
    </source>
</evidence>